<dbReference type="OrthoDB" id="5188303at2"/>
<sequence>MMGDPHGHGHGHGHHPEGEPAGRLGGAVGEPAAGPFAGHQRLHGHDAAEGADTAGTPWQGREVTGSPFAGDQGEPDAAVRAALSTLAAAEVTEGGKADLQAIARAEAELMAALASARLFVAIEAVASDVEESTPGGLRREVQSDMAMPVLTAPDGRRAMPLFTGLDSLAQWRPQGRPVPVRAGDAARAAVEDACDAVLLDLGTGPQGAPAQVLRLSQIWALAQGHPWRPAHEDEVVRVALSRAIAGRPDIVAADLADGSVHAPGVTRVVLTLREGLPQEAVRELAGIVGESLAADPEVRIRVDDLAMVLRSA</sequence>
<reference evidence="3 4" key="1">
    <citation type="submission" date="2012-08" db="EMBL/GenBank/DDBJ databases">
        <title>Whole genome shotgun sequence of Kineosphaera limosa NBRC 100340.</title>
        <authorList>
            <person name="Yoshida I."/>
            <person name="Isaki S."/>
            <person name="Hosoyama A."/>
            <person name="Tsuchikane K."/>
            <person name="Katsumata H."/>
            <person name="Ando Y."/>
            <person name="Ohji S."/>
            <person name="Hamada M."/>
            <person name="Tamura T."/>
            <person name="Yamazoe A."/>
            <person name="Yamazaki S."/>
            <person name="Fujita N."/>
        </authorList>
    </citation>
    <scope>NUCLEOTIDE SEQUENCE [LARGE SCALE GENOMIC DNA]</scope>
    <source>
        <strain evidence="3 4">NBRC 100340</strain>
    </source>
</reference>
<evidence type="ECO:0000313" key="4">
    <source>
        <dbReference type="Proteomes" id="UP000008366"/>
    </source>
</evidence>
<feature type="region of interest" description="Disordered" evidence="1">
    <location>
        <begin position="1"/>
        <end position="75"/>
    </location>
</feature>
<organism evidence="3 4">
    <name type="scientific">Kineosphaera limosa NBRC 100340</name>
    <dbReference type="NCBI Taxonomy" id="1184609"/>
    <lineage>
        <taxon>Bacteria</taxon>
        <taxon>Bacillati</taxon>
        <taxon>Actinomycetota</taxon>
        <taxon>Actinomycetes</taxon>
        <taxon>Micrococcales</taxon>
        <taxon>Dermatophilaceae</taxon>
        <taxon>Kineosphaera</taxon>
    </lineage>
</organism>
<dbReference type="EMBL" id="BAHD01000034">
    <property type="protein sequence ID" value="GAB96275.1"/>
    <property type="molecule type" value="Genomic_DNA"/>
</dbReference>
<evidence type="ECO:0000259" key="2">
    <source>
        <dbReference type="Pfam" id="PF07179"/>
    </source>
</evidence>
<accession>K6WAN5</accession>
<evidence type="ECO:0000313" key="3">
    <source>
        <dbReference type="EMBL" id="GAB96275.1"/>
    </source>
</evidence>
<proteinExistence type="predicted"/>
<dbReference type="Pfam" id="PF07179">
    <property type="entry name" value="SseB"/>
    <property type="match status" value="1"/>
</dbReference>
<gene>
    <name evidence="3" type="ORF">KILIM_034_00240</name>
</gene>
<dbReference type="eggNOG" id="COG0106">
    <property type="taxonomic scope" value="Bacteria"/>
</dbReference>
<dbReference type="InterPro" id="IPR009839">
    <property type="entry name" value="SseB_N"/>
</dbReference>
<keyword evidence="4" id="KW-1185">Reference proteome</keyword>
<protein>
    <recommendedName>
        <fullName evidence="2">SseB protein N-terminal domain-containing protein</fullName>
    </recommendedName>
</protein>
<name>K6WAN5_9MICO</name>
<feature type="domain" description="SseB protein N-terminal" evidence="2">
    <location>
        <begin position="100"/>
        <end position="204"/>
    </location>
</feature>
<dbReference type="RefSeq" id="WP_006592807.1">
    <property type="nucleotide sequence ID" value="NZ_BAHD01000034.1"/>
</dbReference>
<comment type="caution">
    <text evidence="3">The sequence shown here is derived from an EMBL/GenBank/DDBJ whole genome shotgun (WGS) entry which is preliminary data.</text>
</comment>
<dbReference type="AlphaFoldDB" id="K6WAN5"/>
<dbReference type="STRING" id="1184609.KILIM_034_00240"/>
<dbReference type="Proteomes" id="UP000008366">
    <property type="component" value="Unassembled WGS sequence"/>
</dbReference>
<evidence type="ECO:0000256" key="1">
    <source>
        <dbReference type="SAM" id="MobiDB-lite"/>
    </source>
</evidence>